<evidence type="ECO:0000313" key="2">
    <source>
        <dbReference type="Proteomes" id="UP001227268"/>
    </source>
</evidence>
<reference evidence="1" key="1">
    <citation type="submission" date="2023-04" db="EMBL/GenBank/DDBJ databases">
        <title>Draft Genome sequencing of Naganishia species isolated from polar environments using Oxford Nanopore Technology.</title>
        <authorList>
            <person name="Leo P."/>
            <person name="Venkateswaran K."/>
        </authorList>
    </citation>
    <scope>NUCLEOTIDE SEQUENCE</scope>
    <source>
        <strain evidence="1">MNA-CCFEE 5423</strain>
    </source>
</reference>
<dbReference type="EMBL" id="JASBWT010000004">
    <property type="protein sequence ID" value="KAJ9105340.1"/>
    <property type="molecule type" value="Genomic_DNA"/>
</dbReference>
<name>A0ACC2W0T7_9TREE</name>
<sequence length="1941" mass="213719">MAKQPRLPPTDRPQASDQKNRGVRVWTATSSAQSQQSVVTQENADEADNSIRQDDGSGSSNPLTDSGKLLLSHAGTPANSYTQNQAVSRSRQPVFNAPAGNSGCQMPRPTPKSDALTSDPTHIRESLTSRDLVVQASGSGSKSTERNHYSSLEVGQIPTGPRSARQRVISDDGADENKRLAEESKRLARAHRFGSTTVEVAQNPREMPDREYAQLQAQQRSEGQARLQEQARMNRNSVSSRVPESGHPQRPLPSTNETTAVWPISSSQLVPAPQSSGHDAPRSNQQRTASNTSRHRGQEHHPCDQAPAQSAFFQNPSAPVWPASYYDKAESRNGSTGQHSRSNPNSNPGSTFMPDASLRDARVPSVSGLRLDQTDKNDAHVNFVLSNAVPTTSMRRNGQNVGHDAGASGNGSLGMQNHVLTQDRASHVYALTDDDQTAVIYDIFEGEQPEVGTISAQDPVSLSHSFAVEDANDVDIDMDTNVEASSRSSTPLTPCTSEAGDLPATSGRVSKPKKRSKGAKVADEPGKTKKGTGQKVSKEERQADRTSRNKSRSDPPRAMLVEPEQIPKSPSPPPWSPALPAEIKLGQNLNDEVLVPEGGASNVLEPIAAEASASSFLELRHSKRSAKSADLAKKVVFDGIATSNIIPNVSSEVVWSGRRLTRGATKTSTKQTENSPVFLQDVEQKSHLQSLGTATSSGLTPTLDAILGPSKGKRRRTFVDVIERQNADGTYALVAVDGVFVNEDPAEPLPNANPSVVDGNPPTSDRRSLRNRVSSRTPMREAHVMPEAPTREISILELQPVSSSSSRDRPNSNSKRKAVEVLESVTAEALQGSQMDHIVEETKPTGRRSAPISKRKPSNVHKQSAIQTASEVASSGVLAPNGELDPDILLPSTGGDFTNQSTRVRPRIALLPGNEAGSSTNSRISARRKSKAAELVTKGYPNPPLEHINQQSADVSTHGAVPEDQGGQLARNADNPVQTSSRTVRPRNDVLKGCIQRIDEALVRQEEQAAAFAEQMQNIQDSNQQKMQELILEMQETKAQQVALLKEHRLFSAQNVQAMTKLRQEMVSWVIPLPALKPRKKLVVSRPEGIVVEDPELSIRNEQASVRMPDDLTPTAIAHSIPRPKKKQVSSRQEMLASSTHETEHKRASNKKRKVDGDGDYDEHETVYGLGKGKKKKKDADGERSRLDATLGDSRPSKRPRKDCSGQDNVDTEQLEQDQVRKQIAETIRLSLLDQTEEVQMGDCTLARYDGYQRCRDCTVQAANGSCRFKGWRVFPLVPKTGTVKEEPWFDHQTMENEALEFPSELNREFTVQQSFRMKETVVKALLPVITKELLHCVQHGAKRKTHDIASRATCDVPDSVPMMRADPIKEGSSEDRLMTCGQGLHTRKLLFATTTFDLSILQYHWLQMVGFAERAGIPYDKQDVKQLLPNENISEVLFPTIELEVHQPGQREERVRARATDNVTDDTLKSYLTTQSHDLYELPPEATEQLDSHDFYRIDASKLDEPIFDRMWRDGIPIVIDNAQSYLQEDWTPTGFQTLFGNEKCTVYDCQAEIGEDSTIDRFFGLFDSKPDGAEHKVLKLKDWPTNAEFKERCPSLNHDFHNTLPVPDYTRRDGVTNVSAFFPINTNPPDIGPKLYAALRGIETEGGKGSTRMHMDIADAINVMTYASKREDGKEGCAVWHIYRKDDLDKIRAFLREKFAAVHQFVDPVHSQLFYLDSTLRQELFDKTGVFAHRIYQYPYDSIHQHSPALPFDETTVGAFIDERSKSMPGQTGEGLAHLKPSRPTADRLKQAKTKGATESPFWATPDFRLAKSGPIPAPKRLGKLPKMPVPSTALPVDASQRPTGHSNSTTSTGPPIPQPEAPVIQDTQPSDFDQQRSGREGLYCATASSNTSRDVETMQVDEHMSDLHLVSAVADDVVLESCTTVPAVDLSLQQHVVN</sequence>
<proteinExistence type="predicted"/>
<organism evidence="1 2">
    <name type="scientific">Naganishia friedmannii</name>
    <dbReference type="NCBI Taxonomy" id="89922"/>
    <lineage>
        <taxon>Eukaryota</taxon>
        <taxon>Fungi</taxon>
        <taxon>Dikarya</taxon>
        <taxon>Basidiomycota</taxon>
        <taxon>Agaricomycotina</taxon>
        <taxon>Tremellomycetes</taxon>
        <taxon>Filobasidiales</taxon>
        <taxon>Filobasidiaceae</taxon>
        <taxon>Naganishia</taxon>
    </lineage>
</organism>
<protein>
    <submittedName>
        <fullName evidence="1">Uncharacterized protein</fullName>
    </submittedName>
</protein>
<gene>
    <name evidence="1" type="ORF">QFC21_001709</name>
</gene>
<dbReference type="Proteomes" id="UP001227268">
    <property type="component" value="Unassembled WGS sequence"/>
</dbReference>
<evidence type="ECO:0000313" key="1">
    <source>
        <dbReference type="EMBL" id="KAJ9105340.1"/>
    </source>
</evidence>
<keyword evidence="2" id="KW-1185">Reference proteome</keyword>
<comment type="caution">
    <text evidence="1">The sequence shown here is derived from an EMBL/GenBank/DDBJ whole genome shotgun (WGS) entry which is preliminary data.</text>
</comment>
<accession>A0ACC2W0T7</accession>